<dbReference type="OrthoDB" id="1022360at2759"/>
<evidence type="ECO:0000256" key="5">
    <source>
        <dbReference type="ARBA" id="ARBA00022741"/>
    </source>
</evidence>
<feature type="region of interest" description="Disordered" evidence="8">
    <location>
        <begin position="90"/>
        <end position="115"/>
    </location>
</feature>
<organism evidence="10">
    <name type="scientific">Cyprideis torosa</name>
    <dbReference type="NCBI Taxonomy" id="163714"/>
    <lineage>
        <taxon>Eukaryota</taxon>
        <taxon>Metazoa</taxon>
        <taxon>Ecdysozoa</taxon>
        <taxon>Arthropoda</taxon>
        <taxon>Crustacea</taxon>
        <taxon>Oligostraca</taxon>
        <taxon>Ostracoda</taxon>
        <taxon>Podocopa</taxon>
        <taxon>Podocopida</taxon>
        <taxon>Cytherocopina</taxon>
        <taxon>Cytheroidea</taxon>
        <taxon>Cytherideidae</taxon>
        <taxon>Cyprideis</taxon>
    </lineage>
</organism>
<keyword evidence="4" id="KW-0479">Metal-binding</keyword>
<dbReference type="SMART" id="SM00220">
    <property type="entry name" value="S_TKc"/>
    <property type="match status" value="1"/>
</dbReference>
<dbReference type="InterPro" id="IPR051931">
    <property type="entry name" value="PAK3-like"/>
</dbReference>
<evidence type="ECO:0000256" key="4">
    <source>
        <dbReference type="ARBA" id="ARBA00022723"/>
    </source>
</evidence>
<sequence>MPLSFFFKKAGTSKKVGASNVSEIGAPRDVTHDLSVKLDPETGRLTGLPEAWSNLLEVQQITPRDQQKNPTAVVHALNFFQKFNDADSKFIQRGRSGNSPETSATPSVDEDSNDELLDEDLLQFEELSEERDKEINGNNTEVSQPVVQKTSEVKGEFDKSARQPPPLPPKLTKEHPSPTESSTSPLGPLRTPTTSYAEKSSDLSEGVALRCKTRSRISRRVVSADEVLDQLRGICQSGNPHQRFDKDKEVGSGATGTVHLAVDRNYNNRRVAIKDIDLDRQPKKDLILMELKAMKRLSHPNLVNFLDAYLVQEASLHLWIVMEYLEGGQLTDVVTETIMNEGQIAAVCYEVLKALDFLHNEQNIIHRDIKSDNVLLGMDGSIKVTDFGFCANIQGDEKRVTMVGTPYWMAPEIVTRQKYGKKVDIWALGIMAIEMIAGEPPYMNEPPLRAIYKIASVGKPVVPEWDKLSVEFQAFLNQCLEVDQEKRASSSQMLRHPFLDVREPLEKLVPLIIAAKKILGKYS</sequence>
<dbReference type="GO" id="GO:0005524">
    <property type="term" value="F:ATP binding"/>
    <property type="evidence" value="ECO:0007669"/>
    <property type="project" value="UniProtKB-UniRule"/>
</dbReference>
<evidence type="ECO:0000256" key="1">
    <source>
        <dbReference type="ARBA" id="ARBA00001946"/>
    </source>
</evidence>
<dbReference type="InterPro" id="IPR011009">
    <property type="entry name" value="Kinase-like_dom_sf"/>
</dbReference>
<reference evidence="10" key="1">
    <citation type="submission" date="2020-11" db="EMBL/GenBank/DDBJ databases">
        <authorList>
            <person name="Tran Van P."/>
        </authorList>
    </citation>
    <scope>NUCLEOTIDE SEQUENCE</scope>
</reference>
<dbReference type="PANTHER" id="PTHR45832:SF21">
    <property type="entry name" value="NON-SPECIFIC SERINE_THREONINE PROTEIN KINASE"/>
    <property type="match status" value="1"/>
</dbReference>
<proteinExistence type="predicted"/>
<feature type="compositionally biased region" description="Low complexity" evidence="8">
    <location>
        <begin position="178"/>
        <end position="189"/>
    </location>
</feature>
<dbReference type="PROSITE" id="PS00107">
    <property type="entry name" value="PROTEIN_KINASE_ATP"/>
    <property type="match status" value="1"/>
</dbReference>
<dbReference type="FunFam" id="1.10.510.10:FF:000768">
    <property type="entry name" value="Non-specific serine/threonine protein kinase"/>
    <property type="match status" value="1"/>
</dbReference>
<dbReference type="PROSITE" id="PS00108">
    <property type="entry name" value="PROTEIN_KINASE_ST"/>
    <property type="match status" value="1"/>
</dbReference>
<dbReference type="Pfam" id="PF00069">
    <property type="entry name" value="Pkinase"/>
    <property type="match status" value="1"/>
</dbReference>
<feature type="compositionally biased region" description="Basic and acidic residues" evidence="8">
    <location>
        <begin position="151"/>
        <end position="161"/>
    </location>
</feature>
<dbReference type="Gene3D" id="3.90.810.10">
    <property type="entry name" value="CRIB domain"/>
    <property type="match status" value="1"/>
</dbReference>
<evidence type="ECO:0000256" key="3">
    <source>
        <dbReference type="ARBA" id="ARBA00022679"/>
    </source>
</evidence>
<evidence type="ECO:0000256" key="7">
    <source>
        <dbReference type="ARBA" id="ARBA00022842"/>
    </source>
</evidence>
<dbReference type="Gene3D" id="3.30.200.20">
    <property type="entry name" value="Phosphorylase Kinase, domain 1"/>
    <property type="match status" value="1"/>
</dbReference>
<gene>
    <name evidence="10" type="ORF">CTOB1V02_LOCUS5821</name>
</gene>
<evidence type="ECO:0000256" key="2">
    <source>
        <dbReference type="ARBA" id="ARBA00012513"/>
    </source>
</evidence>
<dbReference type="InterPro" id="IPR017441">
    <property type="entry name" value="Protein_kinase_ATP_BS"/>
</dbReference>
<accession>A0A7R8WEL2</accession>
<keyword evidence="6" id="KW-0067">ATP-binding</keyword>
<dbReference type="InterPro" id="IPR000095">
    <property type="entry name" value="CRIB_dom"/>
</dbReference>
<dbReference type="EMBL" id="OB661314">
    <property type="protein sequence ID" value="CAD7227927.1"/>
    <property type="molecule type" value="Genomic_DNA"/>
</dbReference>
<dbReference type="EC" id="2.7.11.1" evidence="2"/>
<dbReference type="GO" id="GO:0004674">
    <property type="term" value="F:protein serine/threonine kinase activity"/>
    <property type="evidence" value="ECO:0007669"/>
    <property type="project" value="UniProtKB-EC"/>
</dbReference>
<dbReference type="AlphaFoldDB" id="A0A7R8WEL2"/>
<feature type="domain" description="Protein kinase" evidence="9">
    <location>
        <begin position="244"/>
        <end position="499"/>
    </location>
</feature>
<dbReference type="PANTHER" id="PTHR45832">
    <property type="entry name" value="SERINE/THREONINE-PROTEIN KINASE SAMKA-RELATED-RELATED"/>
    <property type="match status" value="1"/>
</dbReference>
<keyword evidence="3" id="KW-0808">Transferase</keyword>
<dbReference type="InterPro" id="IPR036936">
    <property type="entry name" value="CRIB_dom_sf"/>
</dbReference>
<dbReference type="Pfam" id="PF00786">
    <property type="entry name" value="PBD"/>
    <property type="match status" value="1"/>
</dbReference>
<comment type="cofactor">
    <cofactor evidence="1">
        <name>Mg(2+)</name>
        <dbReference type="ChEBI" id="CHEBI:18420"/>
    </cofactor>
</comment>
<evidence type="ECO:0000256" key="6">
    <source>
        <dbReference type="ARBA" id="ARBA00022840"/>
    </source>
</evidence>
<feature type="compositionally biased region" description="Polar residues" evidence="8">
    <location>
        <begin position="95"/>
        <end position="106"/>
    </location>
</feature>
<dbReference type="InterPro" id="IPR008271">
    <property type="entry name" value="Ser/Thr_kinase_AS"/>
</dbReference>
<feature type="compositionally biased region" description="Polar residues" evidence="8">
    <location>
        <begin position="136"/>
        <end position="150"/>
    </location>
</feature>
<dbReference type="Gene3D" id="1.10.510.10">
    <property type="entry name" value="Transferase(Phosphotransferase) domain 1"/>
    <property type="match status" value="1"/>
</dbReference>
<name>A0A7R8WEL2_9CRUS</name>
<dbReference type="GO" id="GO:0046872">
    <property type="term" value="F:metal ion binding"/>
    <property type="evidence" value="ECO:0007669"/>
    <property type="project" value="UniProtKB-KW"/>
</dbReference>
<evidence type="ECO:0000259" key="9">
    <source>
        <dbReference type="PROSITE" id="PS50011"/>
    </source>
</evidence>
<evidence type="ECO:0000256" key="8">
    <source>
        <dbReference type="SAM" id="MobiDB-lite"/>
    </source>
</evidence>
<keyword evidence="7" id="KW-0460">Magnesium</keyword>
<dbReference type="PROSITE" id="PS50011">
    <property type="entry name" value="PROTEIN_KINASE_DOM"/>
    <property type="match status" value="1"/>
</dbReference>
<dbReference type="InterPro" id="IPR000719">
    <property type="entry name" value="Prot_kinase_dom"/>
</dbReference>
<feature type="region of interest" description="Disordered" evidence="8">
    <location>
        <begin position="129"/>
        <end position="205"/>
    </location>
</feature>
<evidence type="ECO:0000313" key="10">
    <source>
        <dbReference type="EMBL" id="CAD7227927.1"/>
    </source>
</evidence>
<protein>
    <recommendedName>
        <fullName evidence="2">non-specific serine/threonine protein kinase</fullName>
        <ecNumber evidence="2">2.7.11.1</ecNumber>
    </recommendedName>
</protein>
<keyword evidence="5" id="KW-0547">Nucleotide-binding</keyword>
<dbReference type="SUPFAM" id="SSF56112">
    <property type="entry name" value="Protein kinase-like (PK-like)"/>
    <property type="match status" value="1"/>
</dbReference>